<dbReference type="PANTHER" id="PTHR31527">
    <property type="entry name" value="RE64534P"/>
    <property type="match status" value="1"/>
</dbReference>
<dbReference type="AlphaFoldDB" id="A0AAN9V1Y2"/>
<keyword evidence="4" id="KW-1185">Reference proteome</keyword>
<accession>A0AAN9V1Y2</accession>
<dbReference type="Pfam" id="PF09347">
    <property type="entry name" value="DUF1989"/>
    <property type="match status" value="1"/>
</dbReference>
<comment type="caution">
    <text evidence="3">The sequence shown here is derived from an EMBL/GenBank/DDBJ whole genome shotgun (WGS) entry which is preliminary data.</text>
</comment>
<dbReference type="InterPro" id="IPR018959">
    <property type="entry name" value="DUF1989"/>
</dbReference>
<evidence type="ECO:0000256" key="1">
    <source>
        <dbReference type="SAM" id="MobiDB-lite"/>
    </source>
</evidence>
<protein>
    <recommendedName>
        <fullName evidence="2">DUF1989 domain-containing protein</fullName>
    </recommendedName>
</protein>
<name>A0AAN9V1Y2_9PEZI</name>
<feature type="domain" description="DUF1989" evidence="2">
    <location>
        <begin position="54"/>
        <end position="230"/>
    </location>
</feature>
<evidence type="ECO:0000313" key="3">
    <source>
        <dbReference type="EMBL" id="KAK7757741.1"/>
    </source>
</evidence>
<evidence type="ECO:0000259" key="2">
    <source>
        <dbReference type="Pfam" id="PF09347"/>
    </source>
</evidence>
<dbReference type="Proteomes" id="UP001320420">
    <property type="component" value="Unassembled WGS sequence"/>
</dbReference>
<organism evidence="3 4">
    <name type="scientific">Diatrype stigma</name>
    <dbReference type="NCBI Taxonomy" id="117547"/>
    <lineage>
        <taxon>Eukaryota</taxon>
        <taxon>Fungi</taxon>
        <taxon>Dikarya</taxon>
        <taxon>Ascomycota</taxon>
        <taxon>Pezizomycotina</taxon>
        <taxon>Sordariomycetes</taxon>
        <taxon>Xylariomycetidae</taxon>
        <taxon>Xylariales</taxon>
        <taxon>Diatrypaceae</taxon>
        <taxon>Diatrype</taxon>
    </lineage>
</organism>
<gene>
    <name evidence="3" type="ORF">SLS62_000119</name>
</gene>
<feature type="region of interest" description="Disordered" evidence="1">
    <location>
        <begin position="1"/>
        <end position="26"/>
    </location>
</feature>
<reference evidence="3 4" key="1">
    <citation type="submission" date="2024-02" db="EMBL/GenBank/DDBJ databases">
        <title>De novo assembly and annotation of 12 fungi associated with fruit tree decline syndrome in Ontario, Canada.</title>
        <authorList>
            <person name="Sulman M."/>
            <person name="Ellouze W."/>
            <person name="Ilyukhin E."/>
        </authorList>
    </citation>
    <scope>NUCLEOTIDE SEQUENCE [LARGE SCALE GENOMIC DNA]</scope>
    <source>
        <strain evidence="3 4">M11/M66-122</strain>
    </source>
</reference>
<sequence>MAEATTASDRLKARGPIPPPVPAYLPKAGSPLTVDARLYADIQSAPRKPLQEFTLPIRSGQAWQAPAGSIVRISTPEGPQVGDLNIWNQHNPRERFWASRTRQLHASHVSTGDRLWSCLPYMRPLATIVGDSLAWYGRDERGGRAHDLLGTRCDPYINGVLAGPEASYDFHCHSNLTRAVSRYGLTEADVHDVINIFQVTGLDAQGRYYMSPSPARAGDYIEFFAEQDLLMALSTCPGGDLSLWGFGGDSEKEMIKCCRPLKVEVFALEDEGFLAKRGWKSPEPAPYKGMHGVSIPHGEYQVKKS</sequence>
<dbReference type="EMBL" id="JAKJXP020000001">
    <property type="protein sequence ID" value="KAK7757741.1"/>
    <property type="molecule type" value="Genomic_DNA"/>
</dbReference>
<evidence type="ECO:0000313" key="4">
    <source>
        <dbReference type="Proteomes" id="UP001320420"/>
    </source>
</evidence>
<dbReference type="PANTHER" id="PTHR31527:SF0">
    <property type="entry name" value="RE64534P"/>
    <property type="match status" value="1"/>
</dbReference>
<proteinExistence type="predicted"/>